<dbReference type="SUPFAM" id="SSF52540">
    <property type="entry name" value="P-loop containing nucleoside triphosphate hydrolases"/>
    <property type="match status" value="1"/>
</dbReference>
<name>A0ABT9E9M7_9PROT</name>
<dbReference type="EMBL" id="JAUTWS010000061">
    <property type="protein sequence ID" value="MDO9712861.1"/>
    <property type="molecule type" value="Genomic_DNA"/>
</dbReference>
<sequence>MTEVPLLPEYAENPFIVGLGPMLTLEQIQQRITVVPRYAPEERQQHATYRRHCCLRLLRAFFPLTSQIRAVDGLHMMIRDGYLGRNPLAGGHQRAILDAVERIEREDIEIESEHVAISTVGSAANIGVPGMGKSTTFELGTKLLRPVLRPDVGYSVAQIPAIIVLCPAEGSVKQFCRNFFKAVDKRLGWTRYSKQFGKDAIPAETMLLHVQHLAHLHAIGVIIVDEIQNLMTATGKNVGALMKFYVTMTNTIGIPVLLIGTMSATDVLQHGFHAARRGDGYGSQVWDRAADGPEWRSWFKQVWQFQWTSQRTKLTDELAAAVYRETQGVLDLAVKLHMLVQMHVITRSEWTGEPEIITREAIELVAAERFNMVRPMILAMRDGDVAALDGFRDISGFHVAVDQALAKLAGLTTDEYRRRKMMEEASQEAPLVNDPFHMVRASLAAQGFSEKEVDTIITNAETMVSSADHLLVMQKILELVAKANVERSTPRKIPRPKMERQPVQDPNDVRNQGRGSRRGDKTAAA</sequence>
<proteinExistence type="predicted"/>
<gene>
    <name evidence="3" type="ORF">Q7A36_31305</name>
</gene>
<feature type="region of interest" description="Disordered" evidence="1">
    <location>
        <begin position="488"/>
        <end position="525"/>
    </location>
</feature>
<keyword evidence="3" id="KW-0067">ATP-binding</keyword>
<keyword evidence="3" id="KW-0547">Nucleotide-binding</keyword>
<dbReference type="InterPro" id="IPR049945">
    <property type="entry name" value="AAA_22"/>
</dbReference>
<comment type="caution">
    <text evidence="3">The sequence shown here is derived from an EMBL/GenBank/DDBJ whole genome shotgun (WGS) entry which is preliminary data.</text>
</comment>
<dbReference type="Proteomes" id="UP001243009">
    <property type="component" value="Unassembled WGS sequence"/>
</dbReference>
<keyword evidence="4" id="KW-1185">Reference proteome</keyword>
<reference evidence="3 4" key="1">
    <citation type="submission" date="2023-08" db="EMBL/GenBank/DDBJ databases">
        <title>The draft genome sequence of Paracraurococcus sp. LOR1-02.</title>
        <authorList>
            <person name="Kingkaew E."/>
            <person name="Tanasupawat S."/>
        </authorList>
    </citation>
    <scope>NUCLEOTIDE SEQUENCE [LARGE SCALE GENOMIC DNA]</scope>
    <source>
        <strain evidence="3 4">LOR1-02</strain>
    </source>
</reference>
<accession>A0ABT9E9M7</accession>
<evidence type="ECO:0000256" key="1">
    <source>
        <dbReference type="SAM" id="MobiDB-lite"/>
    </source>
</evidence>
<feature type="domain" description="ORC1/DEAH AAA+ ATPase" evidence="2">
    <location>
        <begin position="124"/>
        <end position="268"/>
    </location>
</feature>
<dbReference type="GO" id="GO:0005524">
    <property type="term" value="F:ATP binding"/>
    <property type="evidence" value="ECO:0007669"/>
    <property type="project" value="UniProtKB-KW"/>
</dbReference>
<dbReference type="InterPro" id="IPR027417">
    <property type="entry name" value="P-loop_NTPase"/>
</dbReference>
<evidence type="ECO:0000313" key="3">
    <source>
        <dbReference type="EMBL" id="MDO9712861.1"/>
    </source>
</evidence>
<evidence type="ECO:0000313" key="4">
    <source>
        <dbReference type="Proteomes" id="UP001243009"/>
    </source>
</evidence>
<dbReference type="RefSeq" id="WP_305107722.1">
    <property type="nucleotide sequence ID" value="NZ_JAUTWS010000061.1"/>
</dbReference>
<evidence type="ECO:0000259" key="2">
    <source>
        <dbReference type="Pfam" id="PF13401"/>
    </source>
</evidence>
<dbReference type="Pfam" id="PF13401">
    <property type="entry name" value="AAA_22"/>
    <property type="match status" value="1"/>
</dbReference>
<organism evidence="3 4">
    <name type="scientific">Paracraurococcus lichenis</name>
    <dbReference type="NCBI Taxonomy" id="3064888"/>
    <lineage>
        <taxon>Bacteria</taxon>
        <taxon>Pseudomonadati</taxon>
        <taxon>Pseudomonadota</taxon>
        <taxon>Alphaproteobacteria</taxon>
        <taxon>Acetobacterales</taxon>
        <taxon>Roseomonadaceae</taxon>
        <taxon>Paracraurococcus</taxon>
    </lineage>
</organism>
<dbReference type="Gene3D" id="3.40.50.300">
    <property type="entry name" value="P-loop containing nucleotide triphosphate hydrolases"/>
    <property type="match status" value="1"/>
</dbReference>
<protein>
    <submittedName>
        <fullName evidence="3">ATP-binding protein</fullName>
    </submittedName>
</protein>